<proteinExistence type="predicted"/>
<comment type="caution">
    <text evidence="1">The sequence shown here is derived from an EMBL/GenBank/DDBJ whole genome shotgun (WGS) entry which is preliminary data.</text>
</comment>
<protein>
    <submittedName>
        <fullName evidence="1">Uncharacterized protein</fullName>
    </submittedName>
</protein>
<gene>
    <name evidence="1" type="ORF">SDC9_109880</name>
</gene>
<name>A0A645BCE5_9ZZZZ</name>
<evidence type="ECO:0000313" key="1">
    <source>
        <dbReference type="EMBL" id="MPM63002.1"/>
    </source>
</evidence>
<accession>A0A645BCE5</accession>
<organism evidence="1">
    <name type="scientific">bioreactor metagenome</name>
    <dbReference type="NCBI Taxonomy" id="1076179"/>
    <lineage>
        <taxon>unclassified sequences</taxon>
        <taxon>metagenomes</taxon>
        <taxon>ecological metagenomes</taxon>
    </lineage>
</organism>
<sequence length="163" mass="18117">MVGVPESVFATHLETSELFDAKRSATDPCSWTLTYGEQPSMEVGLQYTVDDGAVSSLELSFLLPPDYNAKSESTIEQYLAKSVGKFTAAREEAVRSLLPDLLPACDQNDALTRASVRIWAEEMTQISSKKDDVRDKADGCTFYAYQVQREESDVLVCLFVLEQ</sequence>
<reference evidence="1" key="1">
    <citation type="submission" date="2019-08" db="EMBL/GenBank/DDBJ databases">
        <authorList>
            <person name="Kucharzyk K."/>
            <person name="Murdoch R.W."/>
            <person name="Higgins S."/>
            <person name="Loffler F."/>
        </authorList>
    </citation>
    <scope>NUCLEOTIDE SEQUENCE</scope>
</reference>
<dbReference type="AlphaFoldDB" id="A0A645BCE5"/>
<dbReference type="EMBL" id="VSSQ01019164">
    <property type="protein sequence ID" value="MPM63002.1"/>
    <property type="molecule type" value="Genomic_DNA"/>
</dbReference>